<feature type="domain" description="CCHC-type" evidence="7">
    <location>
        <begin position="38"/>
        <end position="52"/>
    </location>
</feature>
<dbReference type="InterPro" id="IPR001878">
    <property type="entry name" value="Znf_CCHC"/>
</dbReference>
<comment type="similarity">
    <text evidence="1">Belongs to the PPR family. PCMP-H subfamily.</text>
</comment>
<feature type="repeat" description="PPR" evidence="4">
    <location>
        <begin position="915"/>
        <end position="945"/>
    </location>
</feature>
<dbReference type="Pfam" id="PF00098">
    <property type="entry name" value="zf-CCHC"/>
    <property type="match status" value="1"/>
</dbReference>
<dbReference type="Gene3D" id="1.25.40.10">
    <property type="entry name" value="Tetratricopeptide repeat domain"/>
    <property type="match status" value="5"/>
</dbReference>
<dbReference type="Pfam" id="PF01535">
    <property type="entry name" value="PPR"/>
    <property type="match status" value="6"/>
</dbReference>
<dbReference type="InterPro" id="IPR036875">
    <property type="entry name" value="Znf_CCHC_sf"/>
</dbReference>
<feature type="compositionally biased region" description="Polar residues" evidence="6">
    <location>
        <begin position="221"/>
        <end position="231"/>
    </location>
</feature>
<dbReference type="Proteomes" id="UP000626092">
    <property type="component" value="Unassembled WGS sequence"/>
</dbReference>
<evidence type="ECO:0000313" key="9">
    <source>
        <dbReference type="Proteomes" id="UP000626092"/>
    </source>
</evidence>
<dbReference type="InterPro" id="IPR002885">
    <property type="entry name" value="PPR_rpt"/>
</dbReference>
<dbReference type="EMBL" id="WJXA01000008">
    <property type="protein sequence ID" value="KAF7134485.1"/>
    <property type="molecule type" value="Genomic_DNA"/>
</dbReference>
<organism evidence="8 9">
    <name type="scientific">Rhododendron simsii</name>
    <name type="common">Sims's rhododendron</name>
    <dbReference type="NCBI Taxonomy" id="118357"/>
    <lineage>
        <taxon>Eukaryota</taxon>
        <taxon>Viridiplantae</taxon>
        <taxon>Streptophyta</taxon>
        <taxon>Embryophyta</taxon>
        <taxon>Tracheophyta</taxon>
        <taxon>Spermatophyta</taxon>
        <taxon>Magnoliopsida</taxon>
        <taxon>eudicotyledons</taxon>
        <taxon>Gunneridae</taxon>
        <taxon>Pentapetalae</taxon>
        <taxon>asterids</taxon>
        <taxon>Ericales</taxon>
        <taxon>Ericaceae</taxon>
        <taxon>Ericoideae</taxon>
        <taxon>Rhodoreae</taxon>
        <taxon>Rhododendron</taxon>
    </lineage>
</organism>
<evidence type="ECO:0000256" key="2">
    <source>
        <dbReference type="ARBA" id="ARBA00022737"/>
    </source>
</evidence>
<dbReference type="PROSITE" id="PS51375">
    <property type="entry name" value="PPR"/>
    <property type="match status" value="8"/>
</dbReference>
<reference evidence="8" key="1">
    <citation type="submission" date="2019-11" db="EMBL/GenBank/DDBJ databases">
        <authorList>
            <person name="Liu Y."/>
            <person name="Hou J."/>
            <person name="Li T.-Q."/>
            <person name="Guan C.-H."/>
            <person name="Wu X."/>
            <person name="Wu H.-Z."/>
            <person name="Ling F."/>
            <person name="Zhang R."/>
            <person name="Shi X.-G."/>
            <person name="Ren J.-P."/>
            <person name="Chen E.-F."/>
            <person name="Sun J.-M."/>
        </authorList>
    </citation>
    <scope>NUCLEOTIDE SEQUENCE</scope>
    <source>
        <strain evidence="8">Adult_tree_wgs_1</strain>
        <tissue evidence="8">Leaves</tissue>
    </source>
</reference>
<dbReference type="NCBIfam" id="TIGR00756">
    <property type="entry name" value="PPR"/>
    <property type="match status" value="6"/>
</dbReference>
<keyword evidence="3" id="KW-0862">Zinc</keyword>
<evidence type="ECO:0000259" key="7">
    <source>
        <dbReference type="PROSITE" id="PS50158"/>
    </source>
</evidence>
<feature type="repeat" description="PPR" evidence="4">
    <location>
        <begin position="946"/>
        <end position="980"/>
    </location>
</feature>
<gene>
    <name evidence="8" type="ORF">RHSIM_Rhsim08G0038200</name>
</gene>
<dbReference type="PROSITE" id="PS50158">
    <property type="entry name" value="ZF_CCHC"/>
    <property type="match status" value="1"/>
</dbReference>
<feature type="repeat" description="PPR" evidence="4">
    <location>
        <begin position="813"/>
        <end position="843"/>
    </location>
</feature>
<sequence length="1568" mass="175352">MAGNFEKQSVGWNSTPPPAPNQRQFPPNEGNKKKDNSCFHCKKEGHWVKDCPMKSPNQGPPTPPPSTVDLHCRCGIHLTPQRSKANQLYYACPLRTVTGKGCNFFKRYEDVTRDVNITVSRTPMCGCSAGPCRMDDSRRFFICPIKKISSWVVIHKEHSLLSVLMIVKGQGACSFVQPIDSTNDFLDDTLLDAACDLLEDQLVEATDDIWDGSPSSPPSSLTSCGDTSPSSRDMVEERNSSHQGMEIESPVVDTPEHPQKSGTSFEISRPERVSLVDSQDQEDMPEEPLRRNCKRLRHGDPKVDSLVIDSTSDCRDMPQSKSTSLTTEKALRPCILTSGALIRRRQAEFLRQISSAGASLPGASSYGSSSALTTSREVLADYCVDSSAINEILGTNFKGVFPCFDPISLPQDANIPFEIRSPSPVESGTQYLLAPFEPSAALLETSGLKSPPKHFQRKIMKESVRDKFKQAAASLQEELLILLESMDFHDHASMLEESCSAFGALERLMVDYEPFKEKVMKYIGSGESLARLELSVDNGDWSSRELFDSYNRKKQRLEVISHGHAQTLSDLEASSQHLRYLEQEASHLKDMLRRVEEELACCKVDNMEIDARLNEIAEDKLQLELNLQAAFNEAEEARKVCQRREAERSAVKASFEEARSELRQSGNMLFLIYLSYCIAALKSHVKGDYFLVLCLVGNLGFILYAFQLLRGKAAPCSEKWPWTAAAVSSMRNTNTTLAFQSRLLVAAAATHRLFIARACHQQHPIRNLAVDARMIKTGFDPNTCRSNFQLQNLLIRGDFSLFRNVFDQMPHKNVVSTNMLISSYVKSGNLSKAQDLFDQMVDRTAVSWTIIIGGYSQYNQPKRAFELYAEMRSWGTDPPDHVTFATLLSGCDDSISGKVVVQVHADIVKFGLRSTLIVCNSLVDSYCKCHCLDLAFGLFKEMPARDSVTFNALITGYTKDVKNQEAILLFIEMQTLGLKPTDFTFAAVLCASVGLENVALGQQVHGFVVKTNFDRNVFVGNALLDFYSKHDCRNDARKLFDEMPELDGISYNIIITGYACDGQYEESLHLFRELQDTRFERRQFPFATMLSIAANTLDLGMGRQIHSQAIVTTAEKEFLVGNSLVDMYAKCGRFEEAQGVFANLAYRNSVPWTAMISAYIQKGLPEEGLNLFKDMSRASVSPDQATFASVLRASANLASLQLGKQFHSCIIRSGFMSNVFSGSALLDMYAKCGFIKDAIQTFQEMPDRNIVSWNALISAYALVGDGEATLSSFEQMFESGLQPDSVSFLAVITACSHRGLIEEGLQHFNSMTEIYKVSPKKEHYASVVDMLCRSGRFNEAEKVMAHMPFEPDEIIWSSILNSCRIHKNKELAKRAADNLFNMNKLRDAAAHVTLSNIYAEAGQWENVGKVKKAMRERGVKKVPAYSWVDVKHKVHVFSANDKTHPQIEEIMRKIDVLTQRMENEGYKPDLSCALHNEDEEMKVESLKYHSERLAIAFALISTPEGSPVVVMKNLRACIDCHAAIKLISKIVGREITVRDSNRPFQQTNRVKLRDSRSHDLLCGNSADQ</sequence>
<keyword evidence="3" id="KW-0479">Metal-binding</keyword>
<dbReference type="FunFam" id="1.25.40.10:FF:000227">
    <property type="entry name" value="Pentatricopeptide repeat-containing protein At3g13880"/>
    <property type="match status" value="1"/>
</dbReference>
<accession>A0A834LFV3</accession>
<dbReference type="Pfam" id="PF14432">
    <property type="entry name" value="DYW_deaminase"/>
    <property type="match status" value="1"/>
</dbReference>
<dbReference type="SMART" id="SM00343">
    <property type="entry name" value="ZnF_C2HC"/>
    <property type="match status" value="1"/>
</dbReference>
<evidence type="ECO:0000313" key="8">
    <source>
        <dbReference type="EMBL" id="KAF7134485.1"/>
    </source>
</evidence>
<feature type="repeat" description="PPR" evidence="4">
    <location>
        <begin position="1148"/>
        <end position="1182"/>
    </location>
</feature>
<dbReference type="InterPro" id="IPR011990">
    <property type="entry name" value="TPR-like_helical_dom_sf"/>
</dbReference>
<dbReference type="Gene3D" id="4.10.60.10">
    <property type="entry name" value="Zinc finger, CCHC-type"/>
    <property type="match status" value="1"/>
</dbReference>
<proteinExistence type="inferred from homology"/>
<dbReference type="FunFam" id="1.25.40.10:FF:000958">
    <property type="entry name" value="Pentatricopeptide repeat-containing protein At4g39530"/>
    <property type="match status" value="1"/>
</dbReference>
<dbReference type="InterPro" id="IPR046848">
    <property type="entry name" value="E_motif"/>
</dbReference>
<dbReference type="GO" id="GO:0003723">
    <property type="term" value="F:RNA binding"/>
    <property type="evidence" value="ECO:0007669"/>
    <property type="project" value="InterPro"/>
</dbReference>
<feature type="region of interest" description="Disordered" evidence="6">
    <location>
        <begin position="208"/>
        <end position="288"/>
    </location>
</feature>
<feature type="region of interest" description="Disordered" evidence="6">
    <location>
        <begin position="1"/>
        <end position="37"/>
    </location>
</feature>
<feature type="compositionally biased region" description="Polar residues" evidence="6">
    <location>
        <begin position="1"/>
        <end position="14"/>
    </location>
</feature>
<dbReference type="Pfam" id="PF20431">
    <property type="entry name" value="E_motif"/>
    <property type="match status" value="1"/>
</dbReference>
<dbReference type="InterPro" id="IPR032867">
    <property type="entry name" value="DYW_dom"/>
</dbReference>
<feature type="repeat" description="PPR" evidence="4">
    <location>
        <begin position="1218"/>
        <end position="1248"/>
    </location>
</feature>
<dbReference type="Pfam" id="PF13041">
    <property type="entry name" value="PPR_2"/>
    <property type="match status" value="4"/>
</dbReference>
<feature type="coiled-coil region" evidence="5">
    <location>
        <begin position="578"/>
        <end position="647"/>
    </location>
</feature>
<evidence type="ECO:0000256" key="3">
    <source>
        <dbReference type="PROSITE-ProRule" id="PRU00047"/>
    </source>
</evidence>
<keyword evidence="2" id="KW-0677">Repeat</keyword>
<dbReference type="SUPFAM" id="SSF57756">
    <property type="entry name" value="Retrovirus zinc finger-like domains"/>
    <property type="match status" value="1"/>
</dbReference>
<dbReference type="FunFam" id="1.25.40.10:FF:001404">
    <property type="entry name" value="Putative pentatricopeptide repeat-containing protein"/>
    <property type="match status" value="1"/>
</dbReference>
<dbReference type="InterPro" id="IPR046849">
    <property type="entry name" value="E2_motif"/>
</dbReference>
<keyword evidence="3" id="KW-0863">Zinc-finger</keyword>
<keyword evidence="9" id="KW-1185">Reference proteome</keyword>
<dbReference type="OrthoDB" id="1882346at2759"/>
<keyword evidence="5" id="KW-0175">Coiled coil</keyword>
<evidence type="ECO:0000256" key="6">
    <source>
        <dbReference type="SAM" id="MobiDB-lite"/>
    </source>
</evidence>
<dbReference type="GO" id="GO:0009451">
    <property type="term" value="P:RNA modification"/>
    <property type="evidence" value="ECO:0007669"/>
    <property type="project" value="InterPro"/>
</dbReference>
<name>A0A834LFV3_RHOSS</name>
<feature type="repeat" description="PPR" evidence="4">
    <location>
        <begin position="1249"/>
        <end position="1283"/>
    </location>
</feature>
<evidence type="ECO:0000256" key="1">
    <source>
        <dbReference type="ARBA" id="ARBA00006643"/>
    </source>
</evidence>
<dbReference type="InterPro" id="IPR046960">
    <property type="entry name" value="PPR_At4g14850-like_plant"/>
</dbReference>
<dbReference type="PANTHER" id="PTHR47926">
    <property type="entry name" value="PENTATRICOPEPTIDE REPEAT-CONTAINING PROTEIN"/>
    <property type="match status" value="1"/>
</dbReference>
<feature type="repeat" description="PPR" evidence="4">
    <location>
        <begin position="1047"/>
        <end position="1081"/>
    </location>
</feature>
<feature type="repeat" description="PPR" evidence="4">
    <location>
        <begin position="844"/>
        <end position="878"/>
    </location>
</feature>
<evidence type="ECO:0000256" key="5">
    <source>
        <dbReference type="SAM" id="Coils"/>
    </source>
</evidence>
<dbReference type="Pfam" id="PF20430">
    <property type="entry name" value="Eplus_motif"/>
    <property type="match status" value="1"/>
</dbReference>
<evidence type="ECO:0000256" key="4">
    <source>
        <dbReference type="PROSITE-ProRule" id="PRU00708"/>
    </source>
</evidence>
<protein>
    <recommendedName>
        <fullName evidence="7">CCHC-type domain-containing protein</fullName>
    </recommendedName>
</protein>
<dbReference type="GO" id="GO:0008270">
    <property type="term" value="F:zinc ion binding"/>
    <property type="evidence" value="ECO:0007669"/>
    <property type="project" value="UniProtKB-KW"/>
</dbReference>
<dbReference type="FunFam" id="1.25.40.10:FF:000031">
    <property type="entry name" value="Pentatricopeptide repeat-containing protein mitochondrial"/>
    <property type="match status" value="1"/>
</dbReference>
<comment type="caution">
    <text evidence="8">The sequence shown here is derived from an EMBL/GenBank/DDBJ whole genome shotgun (WGS) entry which is preliminary data.</text>
</comment>
<dbReference type="PANTHER" id="PTHR47926:SF475">
    <property type="entry name" value="DYW DOMAIN-CONTAINING PROTEIN"/>
    <property type="match status" value="1"/>
</dbReference>